<evidence type="ECO:0000256" key="1">
    <source>
        <dbReference type="SAM" id="SignalP"/>
    </source>
</evidence>
<dbReference type="SUPFAM" id="SSF81901">
    <property type="entry name" value="HCP-like"/>
    <property type="match status" value="2"/>
</dbReference>
<dbReference type="Gene3D" id="1.25.40.10">
    <property type="entry name" value="Tetratricopeptide repeat domain"/>
    <property type="match status" value="3"/>
</dbReference>
<dbReference type="AlphaFoldDB" id="A0A9E9LX36"/>
<keyword evidence="1" id="KW-0732">Signal</keyword>
<dbReference type="Proteomes" id="UP001156215">
    <property type="component" value="Chromosome"/>
</dbReference>
<protein>
    <submittedName>
        <fullName evidence="2">SEL1-like repeat protein</fullName>
    </submittedName>
</protein>
<reference evidence="2" key="1">
    <citation type="journal article" date="2022" name="Front. Microbiol.">
        <title>New perspectives on an old grouping: The genomic and phenotypic variability of Oxalobacter formigenes and the implications for calcium oxalate stone prevention.</title>
        <authorList>
            <person name="Chmiel J.A."/>
            <person name="Carr C."/>
            <person name="Stuivenberg G.A."/>
            <person name="Venema R."/>
            <person name="Chanyi R.M."/>
            <person name="Al K.F."/>
            <person name="Giguere D."/>
            <person name="Say H."/>
            <person name="Akouris P.P."/>
            <person name="Dominguez Romero S.A."/>
            <person name="Kwong A."/>
            <person name="Tai V."/>
            <person name="Koval S.F."/>
            <person name="Razvi H."/>
            <person name="Bjazevic J."/>
            <person name="Burton J.P."/>
        </authorList>
    </citation>
    <scope>NUCLEOTIDE SEQUENCE</scope>
    <source>
        <strain evidence="2">WoOx3</strain>
    </source>
</reference>
<evidence type="ECO:0000313" key="2">
    <source>
        <dbReference type="EMBL" id="WAW09821.1"/>
    </source>
</evidence>
<dbReference type="EMBL" id="CP098242">
    <property type="protein sequence ID" value="WAW09821.1"/>
    <property type="molecule type" value="Genomic_DNA"/>
</dbReference>
<dbReference type="InterPro" id="IPR006597">
    <property type="entry name" value="Sel1-like"/>
</dbReference>
<sequence>MTSLPTFFRSLFSLLILVLFSATVFAGDYEDGMAFYDKQDYKSSFPLIEKAAKSGNAKAQFQYGKMFALGQGTTKDSSKAIQWYRRAAEQGNASAQHNLGVHYHDGEGVKKDLAQAAKWYAAAADQGSTYSKFSLGRMYQVGEGVPKDEKKAFDLFIESANQGFERAQYSVGHAYITGLGVKEDYEKGLSWYRKAAGHGHRQAQENLCAVEFEKKNWDEAFKWCQMADEGESKKGIVPSALGLIYLNGYGSQKADYKQAFKHLTVASERDMSTAQYGLGFMYEYGVSTTVDKAKAMMLYEAAAKGGSELAIKRLKELKEN</sequence>
<dbReference type="InterPro" id="IPR011990">
    <property type="entry name" value="TPR-like_helical_dom_sf"/>
</dbReference>
<dbReference type="PANTHER" id="PTHR11102:SF160">
    <property type="entry name" value="ERAD-ASSOCIATED E3 UBIQUITIN-PROTEIN LIGASE COMPONENT HRD3"/>
    <property type="match status" value="1"/>
</dbReference>
<dbReference type="Pfam" id="PF08238">
    <property type="entry name" value="Sel1"/>
    <property type="match status" value="7"/>
</dbReference>
<dbReference type="InterPro" id="IPR050767">
    <property type="entry name" value="Sel1_AlgK"/>
</dbReference>
<dbReference type="KEGG" id="ovb:NB640_11455"/>
<gene>
    <name evidence="2" type="ORF">NB640_11455</name>
</gene>
<feature type="signal peptide" evidence="1">
    <location>
        <begin position="1"/>
        <end position="26"/>
    </location>
</feature>
<name>A0A9E9LX36_9BURK</name>
<keyword evidence="3" id="KW-1185">Reference proteome</keyword>
<organism evidence="2 3">
    <name type="scientific">Oxalobacter vibrioformis</name>
    <dbReference type="NCBI Taxonomy" id="933080"/>
    <lineage>
        <taxon>Bacteria</taxon>
        <taxon>Pseudomonadati</taxon>
        <taxon>Pseudomonadota</taxon>
        <taxon>Betaproteobacteria</taxon>
        <taxon>Burkholderiales</taxon>
        <taxon>Oxalobacteraceae</taxon>
        <taxon>Oxalobacter</taxon>
    </lineage>
</organism>
<feature type="chain" id="PRO_5039206987" evidence="1">
    <location>
        <begin position="27"/>
        <end position="320"/>
    </location>
</feature>
<evidence type="ECO:0000313" key="3">
    <source>
        <dbReference type="Proteomes" id="UP001156215"/>
    </source>
</evidence>
<dbReference type="PANTHER" id="PTHR11102">
    <property type="entry name" value="SEL-1-LIKE PROTEIN"/>
    <property type="match status" value="1"/>
</dbReference>
<dbReference type="SMART" id="SM00671">
    <property type="entry name" value="SEL1"/>
    <property type="match status" value="7"/>
</dbReference>
<proteinExistence type="predicted"/>
<accession>A0A9E9LX36</accession>
<dbReference type="RefSeq" id="WP_269308825.1">
    <property type="nucleotide sequence ID" value="NZ_CP098242.1"/>
</dbReference>